<dbReference type="Proteomes" id="UP001347796">
    <property type="component" value="Unassembled WGS sequence"/>
</dbReference>
<proteinExistence type="predicted"/>
<evidence type="ECO:0000256" key="8">
    <source>
        <dbReference type="SAM" id="SignalP"/>
    </source>
</evidence>
<keyword evidence="4" id="KW-0964">Secreted</keyword>
<evidence type="ECO:0000313" key="11">
    <source>
        <dbReference type="Proteomes" id="UP001347796"/>
    </source>
</evidence>
<dbReference type="InterPro" id="IPR050514">
    <property type="entry name" value="WAP_four-disulfide_core"/>
</dbReference>
<feature type="domain" description="WAP" evidence="9">
    <location>
        <begin position="77"/>
        <end position="127"/>
    </location>
</feature>
<evidence type="ECO:0000256" key="7">
    <source>
        <dbReference type="ARBA" id="ARBA00023157"/>
    </source>
</evidence>
<accession>A0AAN8JW89</accession>
<reference evidence="10 11" key="1">
    <citation type="submission" date="2024-01" db="EMBL/GenBank/DDBJ databases">
        <title>The genome of the rayed Mediterranean limpet Patella caerulea (Linnaeus, 1758).</title>
        <authorList>
            <person name="Anh-Thu Weber A."/>
            <person name="Halstead-Nussloch G."/>
        </authorList>
    </citation>
    <scope>NUCLEOTIDE SEQUENCE [LARGE SCALE GENOMIC DNA]</scope>
    <source>
        <strain evidence="10">AATW-2023a</strain>
        <tissue evidence="10">Whole specimen</tissue>
    </source>
</reference>
<gene>
    <name evidence="10" type="ORF">SNE40_007217</name>
</gene>
<dbReference type="SMART" id="SM00289">
    <property type="entry name" value="WR1"/>
    <property type="match status" value="2"/>
</dbReference>
<dbReference type="GO" id="GO:0019731">
    <property type="term" value="P:antibacterial humoral response"/>
    <property type="evidence" value="ECO:0007669"/>
    <property type="project" value="TreeGrafter"/>
</dbReference>
<sequence>MRFIVFSCIVVAVSARAVTQHEGHCPPSSGMAGICVFRPGFNCLADSECQSDHKCCSEGCGRVCKLAMTKQEPAPAAKERAGQCPPSSRIAGFCVFRPGYNCLSDSECQSGHKCCSEGCGRVCKLAMT</sequence>
<dbReference type="AlphaFoldDB" id="A0AAN8JW89"/>
<evidence type="ECO:0000256" key="3">
    <source>
        <dbReference type="ARBA" id="ARBA00017105"/>
    </source>
</evidence>
<keyword evidence="7" id="KW-1015">Disulfide bond</keyword>
<dbReference type="GO" id="GO:0045087">
    <property type="term" value="P:innate immune response"/>
    <property type="evidence" value="ECO:0007669"/>
    <property type="project" value="TreeGrafter"/>
</dbReference>
<dbReference type="GO" id="GO:0005615">
    <property type="term" value="C:extracellular space"/>
    <property type="evidence" value="ECO:0007669"/>
    <property type="project" value="TreeGrafter"/>
</dbReference>
<evidence type="ECO:0000256" key="1">
    <source>
        <dbReference type="ARBA" id="ARBA00003209"/>
    </source>
</evidence>
<dbReference type="SUPFAM" id="SSF57256">
    <property type="entry name" value="Elafin-like"/>
    <property type="match status" value="2"/>
</dbReference>
<feature type="signal peptide" evidence="8">
    <location>
        <begin position="1"/>
        <end position="15"/>
    </location>
</feature>
<feature type="domain" description="WAP" evidence="9">
    <location>
        <begin position="18"/>
        <end position="68"/>
    </location>
</feature>
<dbReference type="PANTHER" id="PTHR19441:SF39">
    <property type="entry name" value="WAP FOUR-DISULFIDE CORE DOMAIN PROTEIN 5"/>
    <property type="match status" value="1"/>
</dbReference>
<evidence type="ECO:0000256" key="2">
    <source>
        <dbReference type="ARBA" id="ARBA00004613"/>
    </source>
</evidence>
<feature type="chain" id="PRO_5042830839" description="WAP four-disulfide core domain protein 5" evidence="8">
    <location>
        <begin position="16"/>
        <end position="128"/>
    </location>
</feature>
<dbReference type="Gene3D" id="4.10.75.10">
    <property type="entry name" value="Elafin-like"/>
    <property type="match status" value="2"/>
</dbReference>
<keyword evidence="11" id="KW-1185">Reference proteome</keyword>
<comment type="caution">
    <text evidence="10">The sequence shown here is derived from an EMBL/GenBank/DDBJ whole genome shotgun (WGS) entry which is preliminary data.</text>
</comment>
<keyword evidence="6" id="KW-0677">Repeat</keyword>
<evidence type="ECO:0000259" key="9">
    <source>
        <dbReference type="PROSITE" id="PS51390"/>
    </source>
</evidence>
<comment type="subcellular location">
    <subcellularLocation>
        <location evidence="2">Secreted</location>
    </subcellularLocation>
</comment>
<evidence type="ECO:0000256" key="5">
    <source>
        <dbReference type="ARBA" id="ARBA00022729"/>
    </source>
</evidence>
<dbReference type="InterPro" id="IPR008197">
    <property type="entry name" value="WAP_dom"/>
</dbReference>
<dbReference type="InterPro" id="IPR036645">
    <property type="entry name" value="Elafin-like_sf"/>
</dbReference>
<evidence type="ECO:0000313" key="10">
    <source>
        <dbReference type="EMBL" id="KAK6184846.1"/>
    </source>
</evidence>
<dbReference type="InterPro" id="IPR006150">
    <property type="entry name" value="Cys_repeat_1"/>
</dbReference>
<dbReference type="PROSITE" id="PS51390">
    <property type="entry name" value="WAP"/>
    <property type="match status" value="2"/>
</dbReference>
<comment type="function">
    <text evidence="1">Putative acid-stable proteinase inhibitor.</text>
</comment>
<name>A0AAN8JW89_PATCE</name>
<organism evidence="10 11">
    <name type="scientific">Patella caerulea</name>
    <name type="common">Rayed Mediterranean limpet</name>
    <dbReference type="NCBI Taxonomy" id="87958"/>
    <lineage>
        <taxon>Eukaryota</taxon>
        <taxon>Metazoa</taxon>
        <taxon>Spiralia</taxon>
        <taxon>Lophotrochozoa</taxon>
        <taxon>Mollusca</taxon>
        <taxon>Gastropoda</taxon>
        <taxon>Patellogastropoda</taxon>
        <taxon>Patelloidea</taxon>
        <taxon>Patellidae</taxon>
        <taxon>Patella</taxon>
    </lineage>
</organism>
<protein>
    <recommendedName>
        <fullName evidence="3">WAP four-disulfide core domain protein 5</fullName>
    </recommendedName>
</protein>
<evidence type="ECO:0000256" key="4">
    <source>
        <dbReference type="ARBA" id="ARBA00022525"/>
    </source>
</evidence>
<dbReference type="Pfam" id="PF00095">
    <property type="entry name" value="WAP"/>
    <property type="match status" value="2"/>
</dbReference>
<dbReference type="GO" id="GO:0004867">
    <property type="term" value="F:serine-type endopeptidase inhibitor activity"/>
    <property type="evidence" value="ECO:0007669"/>
    <property type="project" value="TreeGrafter"/>
</dbReference>
<dbReference type="EMBL" id="JAZGQO010000006">
    <property type="protein sequence ID" value="KAK6184846.1"/>
    <property type="molecule type" value="Genomic_DNA"/>
</dbReference>
<keyword evidence="5 8" id="KW-0732">Signal</keyword>
<dbReference type="SMART" id="SM00217">
    <property type="entry name" value="WAP"/>
    <property type="match status" value="2"/>
</dbReference>
<evidence type="ECO:0000256" key="6">
    <source>
        <dbReference type="ARBA" id="ARBA00022737"/>
    </source>
</evidence>
<dbReference type="PANTHER" id="PTHR19441">
    <property type="entry name" value="WHEY ACDIC PROTEIN WAP"/>
    <property type="match status" value="1"/>
</dbReference>